<evidence type="ECO:0000256" key="1">
    <source>
        <dbReference type="ARBA" id="ARBA00004651"/>
    </source>
</evidence>
<evidence type="ECO:0000256" key="8">
    <source>
        <dbReference type="ARBA" id="ARBA00023186"/>
    </source>
</evidence>
<keyword evidence="6 10" id="KW-1133">Transmembrane helix</keyword>
<dbReference type="GO" id="GO:0015031">
    <property type="term" value="P:protein transport"/>
    <property type="evidence" value="ECO:0007669"/>
    <property type="project" value="UniProtKB-KW"/>
</dbReference>
<evidence type="ECO:0000313" key="12">
    <source>
        <dbReference type="EMBL" id="EKE28001.1"/>
    </source>
</evidence>
<feature type="transmembrane region" description="Helical" evidence="10">
    <location>
        <begin position="351"/>
        <end position="368"/>
    </location>
</feature>
<dbReference type="InterPro" id="IPR028055">
    <property type="entry name" value="YidC/Oxa/ALB_C"/>
</dbReference>
<dbReference type="Pfam" id="PF02096">
    <property type="entry name" value="60KD_IMP"/>
    <property type="match status" value="1"/>
</dbReference>
<dbReference type="AlphaFoldDB" id="K2FA39"/>
<comment type="caution">
    <text evidence="12">The sequence shown here is derived from an EMBL/GenBank/DDBJ whole genome shotgun (WGS) entry which is preliminary data.</text>
</comment>
<dbReference type="PANTHER" id="PTHR12428">
    <property type="entry name" value="OXA1"/>
    <property type="match status" value="1"/>
</dbReference>
<evidence type="ECO:0000256" key="2">
    <source>
        <dbReference type="ARBA" id="ARBA00022448"/>
    </source>
</evidence>
<evidence type="ECO:0000256" key="7">
    <source>
        <dbReference type="ARBA" id="ARBA00023136"/>
    </source>
</evidence>
<keyword evidence="3" id="KW-1003">Cell membrane</keyword>
<proteinExistence type="inferred from homology"/>
<keyword evidence="4 9" id="KW-0812">Transmembrane</keyword>
<feature type="transmembrane region" description="Helical" evidence="10">
    <location>
        <begin position="145"/>
        <end position="164"/>
    </location>
</feature>
<reference evidence="12" key="1">
    <citation type="journal article" date="2012" name="Science">
        <title>Fermentation, hydrogen, and sulfur metabolism in multiple uncultivated bacterial phyla.</title>
        <authorList>
            <person name="Wrighton K.C."/>
            <person name="Thomas B.C."/>
            <person name="Sharon I."/>
            <person name="Miller C.S."/>
            <person name="Castelle C.J."/>
            <person name="VerBerkmoes N.C."/>
            <person name="Wilkins M.J."/>
            <person name="Hettich R.L."/>
            <person name="Lipton M.S."/>
            <person name="Williams K.H."/>
            <person name="Long P.E."/>
            <person name="Banfield J.F."/>
        </authorList>
    </citation>
    <scope>NUCLEOTIDE SEQUENCE [LARGE SCALE GENOMIC DNA]</scope>
</reference>
<keyword evidence="8" id="KW-0143">Chaperone</keyword>
<feature type="domain" description="Membrane insertase YidC/Oxa/ALB C-terminal" evidence="11">
    <location>
        <begin position="171"/>
        <end position="392"/>
    </location>
</feature>
<dbReference type="CDD" id="cd20070">
    <property type="entry name" value="5TM_YidC_Alb3"/>
    <property type="match status" value="1"/>
</dbReference>
<keyword evidence="7 10" id="KW-0472">Membrane</keyword>
<sequence length="416" mass="49079">MKKDKLLNFMIAMFLTIIIFNLFVPKEKPETVTQDVVLKSTDNDYTVPNLPILQVINNTAQRVTFDTCKDISISKDSNNIDNIAANAPKFCTTASVEPKTTYTVNLDALSKLFSQPWEYIFNIKINWKDYHTVFEMSEKWFFNNLFSNLFYAPVYNLFVLLINVLPGHNLWLAIILVTLIIRILVLVPQHRIMVNSKKMQGIQPKIKEIQEKYKWDQAKIWMELLEIYKKEKVNPMWSCLPLLIQLPLLIVLYWVISGITSAANYYYLYPPFSKFDISSINPQFLWINLIMNEWKSGLLLAVLIWASQWLQIKMSLMVHEKKKDHGKIVEKDVKLDDPVSEFMPDPNMMNAFMLWWMPAMLAFSSYFFPAWVGIYWLIWTIFTLIQQYVVNKITDKNKDLTTKEWHEIIIKEKKKK</sequence>
<organism evidence="12">
    <name type="scientific">uncultured bacterium</name>
    <name type="common">gcode 4</name>
    <dbReference type="NCBI Taxonomy" id="1234023"/>
    <lineage>
        <taxon>Bacteria</taxon>
        <taxon>environmental samples</taxon>
    </lineage>
</organism>
<keyword evidence="2" id="KW-0813">Transport</keyword>
<accession>K2FA39</accession>
<keyword evidence="5" id="KW-0653">Protein transport</keyword>
<feature type="transmembrane region" description="Helical" evidence="10">
    <location>
        <begin position="170"/>
        <end position="188"/>
    </location>
</feature>
<evidence type="ECO:0000256" key="9">
    <source>
        <dbReference type="RuleBase" id="RU003945"/>
    </source>
</evidence>
<dbReference type="InterPro" id="IPR001708">
    <property type="entry name" value="YidC/ALB3/OXA1/COX18"/>
</dbReference>
<comment type="similarity">
    <text evidence="9">Belongs to the OXA1/ALB3/YidC family.</text>
</comment>
<dbReference type="PANTHER" id="PTHR12428:SF65">
    <property type="entry name" value="CYTOCHROME C OXIDASE ASSEMBLY PROTEIN COX18, MITOCHONDRIAL"/>
    <property type="match status" value="1"/>
</dbReference>
<evidence type="ECO:0000259" key="11">
    <source>
        <dbReference type="Pfam" id="PF02096"/>
    </source>
</evidence>
<dbReference type="GO" id="GO:0005886">
    <property type="term" value="C:plasma membrane"/>
    <property type="evidence" value="ECO:0007669"/>
    <property type="project" value="UniProtKB-SubCell"/>
</dbReference>
<dbReference type="InterPro" id="IPR047196">
    <property type="entry name" value="YidC_ALB_C"/>
</dbReference>
<evidence type="ECO:0000256" key="6">
    <source>
        <dbReference type="ARBA" id="ARBA00022989"/>
    </source>
</evidence>
<dbReference type="EMBL" id="AMFJ01000385">
    <property type="protein sequence ID" value="EKE28001.1"/>
    <property type="molecule type" value="Genomic_DNA"/>
</dbReference>
<evidence type="ECO:0000256" key="4">
    <source>
        <dbReference type="ARBA" id="ARBA00022692"/>
    </source>
</evidence>
<evidence type="ECO:0000256" key="5">
    <source>
        <dbReference type="ARBA" id="ARBA00022927"/>
    </source>
</evidence>
<protein>
    <recommendedName>
        <fullName evidence="11">Membrane insertase YidC/Oxa/ALB C-terminal domain-containing protein</fullName>
    </recommendedName>
</protein>
<dbReference type="NCBIfam" id="TIGR03592">
    <property type="entry name" value="yidC_oxa1_cterm"/>
    <property type="match status" value="1"/>
</dbReference>
<dbReference type="GO" id="GO:0032977">
    <property type="term" value="F:membrane insertase activity"/>
    <property type="evidence" value="ECO:0007669"/>
    <property type="project" value="InterPro"/>
</dbReference>
<comment type="subcellular location">
    <subcellularLocation>
        <location evidence="1">Cell membrane</location>
        <topology evidence="1">Multi-pass membrane protein</topology>
    </subcellularLocation>
    <subcellularLocation>
        <location evidence="9">Membrane</location>
        <topology evidence="9">Multi-pass membrane protein</topology>
    </subcellularLocation>
</comment>
<name>K2FA39_9BACT</name>
<feature type="transmembrane region" description="Helical" evidence="10">
    <location>
        <begin position="239"/>
        <end position="263"/>
    </location>
</feature>
<evidence type="ECO:0000256" key="10">
    <source>
        <dbReference type="SAM" id="Phobius"/>
    </source>
</evidence>
<gene>
    <name evidence="12" type="ORF">ACD_3C00111G0018</name>
</gene>
<dbReference type="GO" id="GO:0051205">
    <property type="term" value="P:protein insertion into membrane"/>
    <property type="evidence" value="ECO:0007669"/>
    <property type="project" value="TreeGrafter"/>
</dbReference>
<feature type="transmembrane region" description="Helical" evidence="10">
    <location>
        <begin position="6"/>
        <end position="24"/>
    </location>
</feature>
<evidence type="ECO:0000256" key="3">
    <source>
        <dbReference type="ARBA" id="ARBA00022475"/>
    </source>
</evidence>